<dbReference type="Proteomes" id="UP000315164">
    <property type="component" value="Unassembled WGS sequence"/>
</dbReference>
<evidence type="ECO:0000313" key="10">
    <source>
        <dbReference type="Proteomes" id="UP000318394"/>
    </source>
</evidence>
<proteinExistence type="inferred from homology"/>
<reference evidence="9 10" key="2">
    <citation type="journal article" date="2019" name="Vet. Microbiol.">
        <title>Genetic characterization of susceptible and multi-drug resistant Mannheimia haemolytica isolated from high-risk stocker calves prior to and after antimicrobial metaphylaxis.</title>
        <authorList>
            <person name="Snyder E.R."/>
            <person name="Alvarez-Narvaez S."/>
            <person name="Credille B.C."/>
        </authorList>
    </citation>
    <scope>NUCLEOTIDE SEQUENCE [LARGE SCALE GENOMIC DNA]</scope>
    <source>
        <strain evidence="7 9">UGA-R5-128-1</strain>
        <strain evidence="6 10">UGA-R7-163-1</strain>
    </source>
</reference>
<protein>
    <submittedName>
        <fullName evidence="5">Sugar diacid regulator</fullName>
    </submittedName>
</protein>
<dbReference type="KEGG" id="mhaq:WC39_00905"/>
<reference evidence="5 8" key="1">
    <citation type="submission" date="2018-06" db="EMBL/GenBank/DDBJ databases">
        <authorList>
            <consortium name="Pathogen Informatics"/>
            <person name="Doyle S."/>
        </authorList>
    </citation>
    <scope>NUCLEOTIDE SEQUENCE [LARGE SCALE GENOMIC DNA]</scope>
    <source>
        <strain evidence="5 8">NCTC9380</strain>
    </source>
</reference>
<evidence type="ECO:0000313" key="7">
    <source>
        <dbReference type="EMBL" id="TRB75455.1"/>
    </source>
</evidence>
<evidence type="ECO:0000259" key="3">
    <source>
        <dbReference type="Pfam" id="PF13556"/>
    </source>
</evidence>
<evidence type="ECO:0000313" key="8">
    <source>
        <dbReference type="Proteomes" id="UP000254031"/>
    </source>
</evidence>
<evidence type="ECO:0000313" key="6">
    <source>
        <dbReference type="EMBL" id="TRB38498.1"/>
    </source>
</evidence>
<dbReference type="PANTHER" id="PTHR33744:SF15">
    <property type="entry name" value="CARBOHYDRATE DIACID REGULATOR"/>
    <property type="match status" value="1"/>
</dbReference>
<dbReference type="InterPro" id="IPR025736">
    <property type="entry name" value="PucR_C-HTH_dom"/>
</dbReference>
<evidence type="ECO:0000313" key="9">
    <source>
        <dbReference type="Proteomes" id="UP000315164"/>
    </source>
</evidence>
<gene>
    <name evidence="5" type="primary">cdaR</name>
    <name evidence="7" type="ORF">FEA53_04575</name>
    <name evidence="6" type="ORF">FEB89_05115</name>
    <name evidence="5" type="ORF">NCTC9380_01767</name>
</gene>
<organism evidence="7 9">
    <name type="scientific">Mannheimia haemolytica</name>
    <name type="common">Pasteurella haemolytica</name>
    <dbReference type="NCBI Taxonomy" id="75985"/>
    <lineage>
        <taxon>Bacteria</taxon>
        <taxon>Pseudomonadati</taxon>
        <taxon>Pseudomonadota</taxon>
        <taxon>Gammaproteobacteria</taxon>
        <taxon>Pasteurellales</taxon>
        <taxon>Pasteurellaceae</taxon>
        <taxon>Mannheimia</taxon>
    </lineage>
</organism>
<feature type="domain" description="Putative sugar diacid recognition" evidence="2">
    <location>
        <begin position="3"/>
        <end position="136"/>
    </location>
</feature>
<feature type="domain" description="CdaR GGDEF-like" evidence="4">
    <location>
        <begin position="141"/>
        <end position="254"/>
    </location>
</feature>
<dbReference type="GeneID" id="67367811"/>
<dbReference type="PANTHER" id="PTHR33744">
    <property type="entry name" value="CARBOHYDRATE DIACID REGULATOR"/>
    <property type="match status" value="1"/>
</dbReference>
<accession>A0A248ZXN6</accession>
<dbReference type="Pfam" id="PF13556">
    <property type="entry name" value="HTH_30"/>
    <property type="match status" value="1"/>
</dbReference>
<dbReference type="EMBL" id="UGPL01000006">
    <property type="protein sequence ID" value="STY66460.1"/>
    <property type="molecule type" value="Genomic_DNA"/>
</dbReference>
<dbReference type="Gene3D" id="1.10.10.2840">
    <property type="entry name" value="PucR C-terminal helix-turn-helix domain"/>
    <property type="match status" value="1"/>
</dbReference>
<dbReference type="InterPro" id="IPR041522">
    <property type="entry name" value="CdaR_GGDEF"/>
</dbReference>
<dbReference type="Pfam" id="PF17853">
    <property type="entry name" value="GGDEF_2"/>
    <property type="match status" value="1"/>
</dbReference>
<dbReference type="InterPro" id="IPR008599">
    <property type="entry name" value="Diacid_rec"/>
</dbReference>
<dbReference type="RefSeq" id="WP_006249351.1">
    <property type="nucleotide sequence ID" value="NZ_CP011098.1"/>
</dbReference>
<evidence type="ECO:0000259" key="4">
    <source>
        <dbReference type="Pfam" id="PF17853"/>
    </source>
</evidence>
<evidence type="ECO:0000313" key="5">
    <source>
        <dbReference type="EMBL" id="STY66460.1"/>
    </source>
</evidence>
<name>A0A248ZXN6_MANHA</name>
<dbReference type="InterPro" id="IPR042070">
    <property type="entry name" value="PucR_C-HTH_sf"/>
</dbReference>
<dbReference type="Proteomes" id="UP000254031">
    <property type="component" value="Unassembled WGS sequence"/>
</dbReference>
<evidence type="ECO:0000259" key="2">
    <source>
        <dbReference type="Pfam" id="PF05651"/>
    </source>
</evidence>
<dbReference type="AlphaFoldDB" id="A0A248ZXN6"/>
<dbReference type="EMBL" id="VAJB01000006">
    <property type="protein sequence ID" value="TRB75455.1"/>
    <property type="molecule type" value="Genomic_DNA"/>
</dbReference>
<sequence length="364" mass="41302">MKLNQAIADRIVKRTMQIIPNSVNVMDSEGVIIASGDVGRIGQRHTGAVIALRNDQAVEIDENLAKQWCDEVKAGINLPLHYLGSTIGVVGISGQPQQVRQYAQLVKMAAELIMQQAFELEQERWQRRYREEFVRALLKGSLSTAEIQQQAVFFGQDFAKPLSVMVIKIHGSTAEKLQRLIDFFEHYFPSLLTAVIGLDKIALLNHLSNEKSLIRNALNKLNDPDISFKTVVGLAVENLSQTHISYQTACHTLNYAEQIQSRKQIIHFEDFKLPALLHSFSHSWEAKTLLSPFQALLVSDKKQVLLKSLRYYFFANCDLDHAAKKLFIHPNTLRYRLEKIEQITGLSFNNIEQKFVLYLGAVLS</sequence>
<comment type="similarity">
    <text evidence="1">Belongs to the CdaR family.</text>
</comment>
<dbReference type="EMBL" id="VAJI01000007">
    <property type="protein sequence ID" value="TRB38498.1"/>
    <property type="molecule type" value="Genomic_DNA"/>
</dbReference>
<dbReference type="KEGG" id="mhay:VK67_00910"/>
<dbReference type="Proteomes" id="UP000318394">
    <property type="component" value="Unassembled WGS sequence"/>
</dbReference>
<evidence type="ECO:0000256" key="1">
    <source>
        <dbReference type="ARBA" id="ARBA00006754"/>
    </source>
</evidence>
<feature type="domain" description="PucR C-terminal helix-turn-helix" evidence="3">
    <location>
        <begin position="305"/>
        <end position="359"/>
    </location>
</feature>
<dbReference type="Pfam" id="PF05651">
    <property type="entry name" value="Diacid_rec"/>
    <property type="match status" value="1"/>
</dbReference>
<dbReference type="InterPro" id="IPR051448">
    <property type="entry name" value="CdaR-like_regulators"/>
</dbReference>
<dbReference type="OrthoDB" id="9792148at2"/>
<keyword evidence="10" id="KW-1185">Reference proteome</keyword>